<evidence type="ECO:0000256" key="5">
    <source>
        <dbReference type="ARBA" id="ARBA00023136"/>
    </source>
</evidence>
<organism evidence="11 12">
    <name type="scientific">Pyrocoelia pectoralis</name>
    <dbReference type="NCBI Taxonomy" id="417401"/>
    <lineage>
        <taxon>Eukaryota</taxon>
        <taxon>Metazoa</taxon>
        <taxon>Ecdysozoa</taxon>
        <taxon>Arthropoda</taxon>
        <taxon>Hexapoda</taxon>
        <taxon>Insecta</taxon>
        <taxon>Pterygota</taxon>
        <taxon>Neoptera</taxon>
        <taxon>Endopterygota</taxon>
        <taxon>Coleoptera</taxon>
        <taxon>Polyphaga</taxon>
        <taxon>Elateriformia</taxon>
        <taxon>Elateroidea</taxon>
        <taxon>Lampyridae</taxon>
        <taxon>Lampyrinae</taxon>
        <taxon>Pyrocoelia</taxon>
    </lineage>
</organism>
<evidence type="ECO:0000256" key="9">
    <source>
        <dbReference type="SAM" id="Phobius"/>
    </source>
</evidence>
<keyword evidence="3 9" id="KW-0812">Transmembrane</keyword>
<feature type="transmembrane region" description="Helical" evidence="9">
    <location>
        <begin position="133"/>
        <end position="155"/>
    </location>
</feature>
<dbReference type="PANTHER" id="PTHR48021:SF86">
    <property type="entry name" value="FACILITATED TREHALOSE TRANSPORTER TRET1-1-LIKE PROTEIN"/>
    <property type="match status" value="1"/>
</dbReference>
<dbReference type="InterPro" id="IPR005829">
    <property type="entry name" value="Sugar_transporter_CS"/>
</dbReference>
<gene>
    <name evidence="11" type="ORF">RI129_009444</name>
</gene>
<comment type="similarity">
    <text evidence="7">Belongs to the major facilitator superfamily. Sugar transporter (TC 2.A.1.1) family. Trehalose transporter subfamily.</text>
</comment>
<evidence type="ECO:0000256" key="8">
    <source>
        <dbReference type="RuleBase" id="RU003346"/>
    </source>
</evidence>
<sequence length="460" mass="50316">MLNSSFIVCLGPISLGASLSWTAPVLPHMQDLNSTSTLHLTISEGSWVGSMVAIGVLVAALPSGCLADRFGVKKVTIGLVLPVLLFTVIVIFTGDVYVLCVGRLLAGMASGGISVVGPMYISEISEVSLRGTLGSFFEFLVFVGILMVVTCGSFVHYKTLTVIMGIIALILGIIFIFLPESPTYLMKCNRRDKAENEKALCFFRAPGYNFKEALDQIHEGLHQERKKLSIMNALKSRAVRRGFVAAVGLSIIQQLSGIDCVLFYTVQVFQAAGTNLDPYMCSIVVALVQLISSVIAVFIIEKAGRKVFLYISCLGTGSCLGVLAIYYHLKIYNIDFPGMNVVPLVSIVVYSFMFAVGLGPMPYMIYGELFAPEVKGLAIGITTTTNWTCLFIITKTLPVMMSDMGPHVPFYMYSAMVMTSVIYVKFFIPETKGKSLQEIQLELSGSKRAMEEAERYRHFS</sequence>
<evidence type="ECO:0000256" key="6">
    <source>
        <dbReference type="ARBA" id="ARBA00023180"/>
    </source>
</evidence>
<dbReference type="InterPro" id="IPR005828">
    <property type="entry name" value="MFS_sugar_transport-like"/>
</dbReference>
<keyword evidence="2" id="KW-1003">Cell membrane</keyword>
<dbReference type="InterPro" id="IPR020846">
    <property type="entry name" value="MFS_dom"/>
</dbReference>
<feature type="domain" description="Major facilitator superfamily (MFS) profile" evidence="10">
    <location>
        <begin position="1"/>
        <end position="432"/>
    </location>
</feature>
<feature type="transmembrane region" description="Helical" evidence="9">
    <location>
        <begin position="161"/>
        <end position="178"/>
    </location>
</feature>
<dbReference type="PROSITE" id="PS00216">
    <property type="entry name" value="SUGAR_TRANSPORT_1"/>
    <property type="match status" value="1"/>
</dbReference>
<evidence type="ECO:0000256" key="3">
    <source>
        <dbReference type="ARBA" id="ARBA00022692"/>
    </source>
</evidence>
<dbReference type="CDD" id="cd17358">
    <property type="entry name" value="MFS_GLUT6_8_Class3_like"/>
    <property type="match status" value="1"/>
</dbReference>
<evidence type="ECO:0000259" key="10">
    <source>
        <dbReference type="PROSITE" id="PS50850"/>
    </source>
</evidence>
<feature type="transmembrane region" description="Helical" evidence="9">
    <location>
        <begin position="243"/>
        <end position="264"/>
    </location>
</feature>
<dbReference type="InterPro" id="IPR044775">
    <property type="entry name" value="MFS_ERD6/Tret1-like"/>
</dbReference>
<keyword evidence="5 9" id="KW-0472">Membrane</keyword>
<evidence type="ECO:0000256" key="1">
    <source>
        <dbReference type="ARBA" id="ARBA00004651"/>
    </source>
</evidence>
<feature type="transmembrane region" description="Helical" evidence="9">
    <location>
        <begin position="46"/>
        <end position="67"/>
    </location>
</feature>
<name>A0AAN7ZFU4_9COLE</name>
<feature type="transmembrane region" description="Helical" evidence="9">
    <location>
        <begin position="104"/>
        <end position="121"/>
    </location>
</feature>
<comment type="caution">
    <text evidence="11">The sequence shown here is derived from an EMBL/GenBank/DDBJ whole genome shotgun (WGS) entry which is preliminary data.</text>
</comment>
<dbReference type="InterPro" id="IPR036259">
    <property type="entry name" value="MFS_trans_sf"/>
</dbReference>
<keyword evidence="6" id="KW-0325">Glycoprotein</keyword>
<dbReference type="PROSITE" id="PS00217">
    <property type="entry name" value="SUGAR_TRANSPORT_2"/>
    <property type="match status" value="1"/>
</dbReference>
<keyword evidence="8" id="KW-0813">Transport</keyword>
<feature type="transmembrane region" description="Helical" evidence="9">
    <location>
        <begin position="79"/>
        <end position="98"/>
    </location>
</feature>
<dbReference type="EMBL" id="JAVRBK010000007">
    <property type="protein sequence ID" value="KAK5640897.1"/>
    <property type="molecule type" value="Genomic_DNA"/>
</dbReference>
<dbReference type="PRINTS" id="PR00171">
    <property type="entry name" value="SUGRTRNSPORT"/>
</dbReference>
<dbReference type="Pfam" id="PF00083">
    <property type="entry name" value="Sugar_tr"/>
    <property type="match status" value="1"/>
</dbReference>
<feature type="transmembrane region" description="Helical" evidence="9">
    <location>
        <begin position="377"/>
        <end position="398"/>
    </location>
</feature>
<dbReference type="Proteomes" id="UP001329430">
    <property type="component" value="Chromosome 7"/>
</dbReference>
<feature type="transmembrane region" description="Helical" evidence="9">
    <location>
        <begin position="341"/>
        <end position="365"/>
    </location>
</feature>
<dbReference type="GO" id="GO:0051119">
    <property type="term" value="F:sugar transmembrane transporter activity"/>
    <property type="evidence" value="ECO:0007669"/>
    <property type="project" value="InterPro"/>
</dbReference>
<reference evidence="11 12" key="1">
    <citation type="journal article" date="2024" name="Insects">
        <title>An Improved Chromosome-Level Genome Assembly of the Firefly Pyrocoelia pectoralis.</title>
        <authorList>
            <person name="Fu X."/>
            <person name="Meyer-Rochow V.B."/>
            <person name="Ballantyne L."/>
            <person name="Zhu X."/>
        </authorList>
    </citation>
    <scope>NUCLEOTIDE SEQUENCE [LARGE SCALE GENOMIC DNA]</scope>
    <source>
        <strain evidence="11">XCY_ONT2</strain>
    </source>
</reference>
<feature type="transmembrane region" description="Helical" evidence="9">
    <location>
        <begin position="276"/>
        <end position="300"/>
    </location>
</feature>
<dbReference type="Gene3D" id="1.20.1250.20">
    <property type="entry name" value="MFS general substrate transporter like domains"/>
    <property type="match status" value="1"/>
</dbReference>
<evidence type="ECO:0000313" key="11">
    <source>
        <dbReference type="EMBL" id="KAK5640897.1"/>
    </source>
</evidence>
<dbReference type="GO" id="GO:0005886">
    <property type="term" value="C:plasma membrane"/>
    <property type="evidence" value="ECO:0007669"/>
    <property type="project" value="UniProtKB-SubCell"/>
</dbReference>
<protein>
    <recommendedName>
        <fullName evidence="10">Major facilitator superfamily (MFS) profile domain-containing protein</fullName>
    </recommendedName>
</protein>
<dbReference type="AlphaFoldDB" id="A0AAN7ZFU4"/>
<dbReference type="FunFam" id="1.20.1250.20:FF:000055">
    <property type="entry name" value="Facilitated trehalose transporter Tret1-2 homolog"/>
    <property type="match status" value="1"/>
</dbReference>
<dbReference type="PROSITE" id="PS50850">
    <property type="entry name" value="MFS"/>
    <property type="match status" value="1"/>
</dbReference>
<keyword evidence="12" id="KW-1185">Reference proteome</keyword>
<evidence type="ECO:0000256" key="7">
    <source>
        <dbReference type="ARBA" id="ARBA00024348"/>
    </source>
</evidence>
<proteinExistence type="inferred from homology"/>
<dbReference type="PANTHER" id="PTHR48021">
    <property type="match status" value="1"/>
</dbReference>
<dbReference type="InterPro" id="IPR050549">
    <property type="entry name" value="MFS_Trehalose_Transporter"/>
</dbReference>
<evidence type="ECO:0000256" key="2">
    <source>
        <dbReference type="ARBA" id="ARBA00022475"/>
    </source>
</evidence>
<dbReference type="InterPro" id="IPR003663">
    <property type="entry name" value="Sugar/inositol_transpt"/>
</dbReference>
<feature type="transmembrane region" description="Helical" evidence="9">
    <location>
        <begin position="410"/>
        <end position="428"/>
    </location>
</feature>
<accession>A0AAN7ZFU4</accession>
<comment type="subcellular location">
    <subcellularLocation>
        <location evidence="1">Cell membrane</location>
        <topology evidence="1">Multi-pass membrane protein</topology>
    </subcellularLocation>
</comment>
<evidence type="ECO:0000313" key="12">
    <source>
        <dbReference type="Proteomes" id="UP001329430"/>
    </source>
</evidence>
<dbReference type="SUPFAM" id="SSF103473">
    <property type="entry name" value="MFS general substrate transporter"/>
    <property type="match status" value="1"/>
</dbReference>
<keyword evidence="4 9" id="KW-1133">Transmembrane helix</keyword>
<evidence type="ECO:0000256" key="4">
    <source>
        <dbReference type="ARBA" id="ARBA00022989"/>
    </source>
</evidence>
<feature type="transmembrane region" description="Helical" evidence="9">
    <location>
        <begin position="307"/>
        <end position="329"/>
    </location>
</feature>
<dbReference type="NCBIfam" id="TIGR00879">
    <property type="entry name" value="SP"/>
    <property type="match status" value="1"/>
</dbReference>